<evidence type="ECO:0000259" key="11">
    <source>
        <dbReference type="Pfam" id="PF12367"/>
    </source>
</evidence>
<evidence type="ECO:0000256" key="6">
    <source>
        <dbReference type="ARBA" id="ARBA00023002"/>
    </source>
</evidence>
<evidence type="ECO:0000256" key="2">
    <source>
        <dbReference type="ARBA" id="ARBA00001964"/>
    </source>
</evidence>
<dbReference type="RefSeq" id="WP_066130041.1">
    <property type="nucleotide sequence ID" value="NZ_KQ959874.1"/>
</dbReference>
<dbReference type="SUPFAM" id="SSF52518">
    <property type="entry name" value="Thiamin diphosphate-binding fold (THDP-binding)"/>
    <property type="match status" value="1"/>
</dbReference>
<reference evidence="12 13" key="1">
    <citation type="submission" date="2016-01" db="EMBL/GenBank/DDBJ databases">
        <authorList>
            <person name="Mitreva M."/>
            <person name="Pepin K.H."/>
            <person name="Mihindukulasuriya K.A."/>
            <person name="Fulton R."/>
            <person name="Fronick C."/>
            <person name="O'Laughlin M."/>
            <person name="Miner T."/>
            <person name="Herter B."/>
            <person name="Rosa B.A."/>
            <person name="Cordes M."/>
            <person name="Tomlinson C."/>
            <person name="Wollam A."/>
            <person name="Palsikar V.B."/>
            <person name="Mardis E.R."/>
            <person name="Wilson R.K."/>
        </authorList>
    </citation>
    <scope>NUCLEOTIDE SEQUENCE [LARGE SCALE GENOMIC DNA]</scope>
    <source>
        <strain evidence="12 13">KA00071</strain>
    </source>
</reference>
<dbReference type="Pfam" id="PF12367">
    <property type="entry name" value="PFO_beta_C"/>
    <property type="match status" value="1"/>
</dbReference>
<dbReference type="Gene3D" id="3.40.50.970">
    <property type="match status" value="1"/>
</dbReference>
<keyword evidence="5" id="KW-0460">Magnesium</keyword>
<evidence type="ECO:0000256" key="5">
    <source>
        <dbReference type="ARBA" id="ARBA00022842"/>
    </source>
</evidence>
<accession>A0ABR5TP98</accession>
<dbReference type="EMBL" id="LSDB01000023">
    <property type="protein sequence ID" value="KXB58015.1"/>
    <property type="molecule type" value="Genomic_DNA"/>
</dbReference>
<keyword evidence="6" id="KW-0560">Oxidoreductase</keyword>
<proteinExistence type="predicted"/>
<dbReference type="InterPro" id="IPR011766">
    <property type="entry name" value="TPP_enzyme_TPP-bd"/>
</dbReference>
<keyword evidence="9" id="KW-0786">Thiamine pyrophosphate</keyword>
<dbReference type="InterPro" id="IPR011896">
    <property type="entry name" value="OFOB"/>
</dbReference>
<evidence type="ECO:0000256" key="4">
    <source>
        <dbReference type="ARBA" id="ARBA00022723"/>
    </source>
</evidence>
<comment type="cofactor">
    <cofactor evidence="1">
        <name>Mg(2+)</name>
        <dbReference type="ChEBI" id="CHEBI:18420"/>
    </cofactor>
</comment>
<dbReference type="CDD" id="cd03375">
    <property type="entry name" value="TPP_OGFOR"/>
    <property type="match status" value="1"/>
</dbReference>
<evidence type="ECO:0000256" key="8">
    <source>
        <dbReference type="ARBA" id="ARBA00023014"/>
    </source>
</evidence>
<keyword evidence="13" id="KW-1185">Reference proteome</keyword>
<dbReference type="Proteomes" id="UP000070467">
    <property type="component" value="Unassembled WGS sequence"/>
</dbReference>
<evidence type="ECO:0000259" key="10">
    <source>
        <dbReference type="Pfam" id="PF02775"/>
    </source>
</evidence>
<protein>
    <submittedName>
        <fullName evidence="12">2-oxoacid:acceptor oxidoreductase, beta subunit, pyruvate/2-ketoisovalerate family</fullName>
    </submittedName>
</protein>
<evidence type="ECO:0000256" key="9">
    <source>
        <dbReference type="ARBA" id="ARBA00023052"/>
    </source>
</evidence>
<comment type="caution">
    <text evidence="12">The sequence shown here is derived from an EMBL/GenBank/DDBJ whole genome shotgun (WGS) entry which is preliminary data.</text>
</comment>
<dbReference type="InterPro" id="IPR051457">
    <property type="entry name" value="2-oxoacid:Fd_oxidoreductase"/>
</dbReference>
<keyword evidence="8" id="KW-0411">Iron-sulfur</keyword>
<dbReference type="PANTHER" id="PTHR48084:SF4">
    <property type="entry name" value="2-OXOGLUTARATE OXIDOREDUCTASE SUBUNIT KORB"/>
    <property type="match status" value="1"/>
</dbReference>
<dbReference type="PANTHER" id="PTHR48084">
    <property type="entry name" value="2-OXOGLUTARATE OXIDOREDUCTASE SUBUNIT KORB-RELATED"/>
    <property type="match status" value="1"/>
</dbReference>
<evidence type="ECO:0000256" key="7">
    <source>
        <dbReference type="ARBA" id="ARBA00023004"/>
    </source>
</evidence>
<feature type="domain" description="Pyruvate ferredoxin oxidoreductase beta subunit C-terminal" evidence="11">
    <location>
        <begin position="199"/>
        <end position="264"/>
    </location>
</feature>
<gene>
    <name evidence="12" type="ORF">HMPREF1871_00681</name>
</gene>
<organism evidence="12 13">
    <name type="scientific">Gemelliphila asaccharolytica</name>
    <dbReference type="NCBI Taxonomy" id="502393"/>
    <lineage>
        <taxon>Bacteria</taxon>
        <taxon>Bacillati</taxon>
        <taxon>Bacillota</taxon>
        <taxon>Bacilli</taxon>
        <taxon>Bacillales</taxon>
        <taxon>Gemellaceae</taxon>
        <taxon>Gemelliphila</taxon>
    </lineage>
</organism>
<name>A0ABR5TP98_9BACL</name>
<comment type="cofactor">
    <cofactor evidence="3">
        <name>[4Fe-4S] cluster</name>
        <dbReference type="ChEBI" id="CHEBI:49883"/>
    </cofactor>
</comment>
<feature type="domain" description="Thiamine pyrophosphate enzyme TPP-binding" evidence="10">
    <location>
        <begin position="57"/>
        <end position="195"/>
    </location>
</feature>
<evidence type="ECO:0000256" key="1">
    <source>
        <dbReference type="ARBA" id="ARBA00001946"/>
    </source>
</evidence>
<dbReference type="InterPro" id="IPR032686">
    <property type="entry name" value="PFO_beta_C"/>
</dbReference>
<keyword evidence="7" id="KW-0408">Iron</keyword>
<dbReference type="Pfam" id="PF02775">
    <property type="entry name" value="TPP_enzyme_C"/>
    <property type="match status" value="1"/>
</dbReference>
<keyword evidence="12" id="KW-0670">Pyruvate</keyword>
<dbReference type="InterPro" id="IPR029061">
    <property type="entry name" value="THDP-binding"/>
</dbReference>
<evidence type="ECO:0000313" key="13">
    <source>
        <dbReference type="Proteomes" id="UP000070467"/>
    </source>
</evidence>
<comment type="cofactor">
    <cofactor evidence="2">
        <name>thiamine diphosphate</name>
        <dbReference type="ChEBI" id="CHEBI:58937"/>
    </cofactor>
</comment>
<dbReference type="NCBIfam" id="TIGR02177">
    <property type="entry name" value="PorB_KorB"/>
    <property type="match status" value="1"/>
</dbReference>
<keyword evidence="4" id="KW-0479">Metal-binding</keyword>
<evidence type="ECO:0000256" key="3">
    <source>
        <dbReference type="ARBA" id="ARBA00001966"/>
    </source>
</evidence>
<evidence type="ECO:0000313" key="12">
    <source>
        <dbReference type="EMBL" id="KXB58015.1"/>
    </source>
</evidence>
<sequence length="289" mass="31963">MVTLKEYRNGEKPDWCPGCGDYSVLAGLNKAVVSLGIEPHNLVISAGIGCSGKISGYTRAYGFQGLHGRALPVAQGIKLANKNLTVIAMGGDGDGYAIGVGHFIHAMRRNINITYIVMDNQLYALTKAQASPRSDLGFITSTSLEGATDEPIFPTRLALSMGATFVAQAFTGNMKQMVNIFEQAISHEGFSIVNVFSPCHTYNYKNTPLWFKQHLTNLDNLTDYDISDKYNAYKVIDEYNNLITGVIYKNEKKEIFEKKIPGFSENLPISKMDISVKNDIIEKMCDCFR</sequence>